<sequence length="90" mass="9852">MTVSVSSSIHSAAIKNTLALMLLMRKGGWSIGGCTTTSQSHKLSEVNMASCQQFLPMVHDKARHVGYTPYYLMQDEHAPTVQCRVVGLLT</sequence>
<proteinExistence type="predicted"/>
<accession>A0ACC3SGS2</accession>
<protein>
    <submittedName>
        <fullName evidence="1">Uncharacterized protein</fullName>
    </submittedName>
</protein>
<dbReference type="Proteomes" id="UP001320706">
    <property type="component" value="Unassembled WGS sequence"/>
</dbReference>
<keyword evidence="2" id="KW-1185">Reference proteome</keyword>
<name>A0ACC3SGS2_9PEZI</name>
<reference evidence="1" key="1">
    <citation type="submission" date="2024-02" db="EMBL/GenBank/DDBJ databases">
        <title>Metagenome Assembled Genome of Zalaria obscura JY119.</title>
        <authorList>
            <person name="Vighnesh L."/>
            <person name="Jagadeeshwari U."/>
            <person name="Venkata Ramana C."/>
            <person name="Sasikala C."/>
        </authorList>
    </citation>
    <scope>NUCLEOTIDE SEQUENCE</scope>
    <source>
        <strain evidence="1">JY119</strain>
    </source>
</reference>
<comment type="caution">
    <text evidence="1">The sequence shown here is derived from an EMBL/GenBank/DDBJ whole genome shotgun (WGS) entry which is preliminary data.</text>
</comment>
<dbReference type="EMBL" id="JAMKPW020000011">
    <property type="protein sequence ID" value="KAK8213443.1"/>
    <property type="molecule type" value="Genomic_DNA"/>
</dbReference>
<evidence type="ECO:0000313" key="1">
    <source>
        <dbReference type="EMBL" id="KAK8213443.1"/>
    </source>
</evidence>
<evidence type="ECO:0000313" key="2">
    <source>
        <dbReference type="Proteomes" id="UP001320706"/>
    </source>
</evidence>
<organism evidence="1 2">
    <name type="scientific">Zalaria obscura</name>
    <dbReference type="NCBI Taxonomy" id="2024903"/>
    <lineage>
        <taxon>Eukaryota</taxon>
        <taxon>Fungi</taxon>
        <taxon>Dikarya</taxon>
        <taxon>Ascomycota</taxon>
        <taxon>Pezizomycotina</taxon>
        <taxon>Dothideomycetes</taxon>
        <taxon>Dothideomycetidae</taxon>
        <taxon>Dothideales</taxon>
        <taxon>Zalariaceae</taxon>
        <taxon>Zalaria</taxon>
    </lineage>
</organism>
<gene>
    <name evidence="1" type="ORF">M8818_002744</name>
</gene>